<proteinExistence type="predicted"/>
<protein>
    <submittedName>
        <fullName evidence="1">Uncharacterized protein</fullName>
    </submittedName>
</protein>
<evidence type="ECO:0000313" key="2">
    <source>
        <dbReference type="Proteomes" id="UP001501469"/>
    </source>
</evidence>
<evidence type="ECO:0000313" key="1">
    <source>
        <dbReference type="EMBL" id="GAA4045769.1"/>
    </source>
</evidence>
<accession>A0ABP7UK83</accession>
<comment type="caution">
    <text evidence="1">The sequence shown here is derived from an EMBL/GenBank/DDBJ whole genome shotgun (WGS) entry which is preliminary data.</text>
</comment>
<gene>
    <name evidence="1" type="ORF">GCM10022409_34830</name>
</gene>
<dbReference type="EMBL" id="BAABDK010000026">
    <property type="protein sequence ID" value="GAA4045769.1"/>
    <property type="molecule type" value="Genomic_DNA"/>
</dbReference>
<keyword evidence="2" id="KW-1185">Reference proteome</keyword>
<sequence length="121" mass="13309">MEIGDIAIHDFIVELAWRESIPKADALSVDGYKKVTSATVEIYEAGFGWSKNMPAPGAVGEGIIKCWDHFIKFEKCFIINLTIPSPGGVLEKVGISRIIPVRIAGVFDTRTLVAKIDLDEF</sequence>
<dbReference type="Proteomes" id="UP001501469">
    <property type="component" value="Unassembled WGS sequence"/>
</dbReference>
<organism evidence="1 2">
    <name type="scientific">Hymenobacter glaciei</name>
    <dbReference type="NCBI Taxonomy" id="877209"/>
    <lineage>
        <taxon>Bacteria</taxon>
        <taxon>Pseudomonadati</taxon>
        <taxon>Bacteroidota</taxon>
        <taxon>Cytophagia</taxon>
        <taxon>Cytophagales</taxon>
        <taxon>Hymenobacteraceae</taxon>
        <taxon>Hymenobacter</taxon>
    </lineage>
</organism>
<dbReference type="RefSeq" id="WP_345057031.1">
    <property type="nucleotide sequence ID" value="NZ_BAABDK010000026.1"/>
</dbReference>
<name>A0ABP7UK83_9BACT</name>
<reference evidence="2" key="1">
    <citation type="journal article" date="2019" name="Int. J. Syst. Evol. Microbiol.">
        <title>The Global Catalogue of Microorganisms (GCM) 10K type strain sequencing project: providing services to taxonomists for standard genome sequencing and annotation.</title>
        <authorList>
            <consortium name="The Broad Institute Genomics Platform"/>
            <consortium name="The Broad Institute Genome Sequencing Center for Infectious Disease"/>
            <person name="Wu L."/>
            <person name="Ma J."/>
        </authorList>
    </citation>
    <scope>NUCLEOTIDE SEQUENCE [LARGE SCALE GENOMIC DNA]</scope>
    <source>
        <strain evidence="2">JCM 17225</strain>
    </source>
</reference>